<dbReference type="EMBL" id="SJPJ01000001">
    <property type="protein sequence ID" value="TWT79634.1"/>
    <property type="molecule type" value="Genomic_DNA"/>
</dbReference>
<dbReference type="Proteomes" id="UP000315010">
    <property type="component" value="Unassembled WGS sequence"/>
</dbReference>
<sequence>MGWSLLDSDKPKSKSYIGDEPFDAIADCFSEVCRLYQRDWKRKPTLDELIGTVEAVLDAQLQDHTSDGATAELTELSFKTRKIPKRQAFAAGDVLQATMKGGDLVFARIFEVGDLGPMVGVYDSRGMSPINIAEIVTQPLIVKICPIHRETIEHREWLVIGKAKLKPADKKRPRGPLAICGNNNHLEMAEYYYGLRKPKYYDRDNWIVQKKG</sequence>
<evidence type="ECO:0000313" key="2">
    <source>
        <dbReference type="Proteomes" id="UP000315010"/>
    </source>
</evidence>
<proteinExistence type="predicted"/>
<reference evidence="1 2" key="1">
    <citation type="submission" date="2019-02" db="EMBL/GenBank/DDBJ databases">
        <title>Deep-cultivation of Planctomycetes and their phenomic and genomic characterization uncovers novel biology.</title>
        <authorList>
            <person name="Wiegand S."/>
            <person name="Jogler M."/>
            <person name="Boedeker C."/>
            <person name="Pinto D."/>
            <person name="Vollmers J."/>
            <person name="Rivas-Marin E."/>
            <person name="Kohn T."/>
            <person name="Peeters S.H."/>
            <person name="Heuer A."/>
            <person name="Rast P."/>
            <person name="Oberbeckmann S."/>
            <person name="Bunk B."/>
            <person name="Jeske O."/>
            <person name="Meyerdierks A."/>
            <person name="Storesund J.E."/>
            <person name="Kallscheuer N."/>
            <person name="Luecker S."/>
            <person name="Lage O.M."/>
            <person name="Pohl T."/>
            <person name="Merkel B.J."/>
            <person name="Hornburger P."/>
            <person name="Mueller R.-W."/>
            <person name="Bruemmer F."/>
            <person name="Labrenz M."/>
            <person name="Spormann A.M."/>
            <person name="Op Den Camp H."/>
            <person name="Overmann J."/>
            <person name="Amann R."/>
            <person name="Jetten M.S.M."/>
            <person name="Mascher T."/>
            <person name="Medema M.H."/>
            <person name="Devos D.P."/>
            <person name="Kaster A.-K."/>
            <person name="Ovreas L."/>
            <person name="Rohde M."/>
            <person name="Galperin M.Y."/>
            <person name="Jogler C."/>
        </authorList>
    </citation>
    <scope>NUCLEOTIDE SEQUENCE [LARGE SCALE GENOMIC DNA]</scope>
    <source>
        <strain evidence="1 2">CA13</strain>
    </source>
</reference>
<protein>
    <submittedName>
        <fullName evidence="1">Uncharacterized protein</fullName>
    </submittedName>
</protein>
<organism evidence="1 2">
    <name type="scientific">Novipirellula herctigrandis</name>
    <dbReference type="NCBI Taxonomy" id="2527986"/>
    <lineage>
        <taxon>Bacteria</taxon>
        <taxon>Pseudomonadati</taxon>
        <taxon>Planctomycetota</taxon>
        <taxon>Planctomycetia</taxon>
        <taxon>Pirellulales</taxon>
        <taxon>Pirellulaceae</taxon>
        <taxon>Novipirellula</taxon>
    </lineage>
</organism>
<name>A0A5C5YX72_9BACT</name>
<evidence type="ECO:0000313" key="1">
    <source>
        <dbReference type="EMBL" id="TWT79634.1"/>
    </source>
</evidence>
<dbReference type="AlphaFoldDB" id="A0A5C5YX72"/>
<keyword evidence="2" id="KW-1185">Reference proteome</keyword>
<gene>
    <name evidence="1" type="ORF">CA13_10380</name>
</gene>
<accession>A0A5C5YX72</accession>
<comment type="caution">
    <text evidence="1">The sequence shown here is derived from an EMBL/GenBank/DDBJ whole genome shotgun (WGS) entry which is preliminary data.</text>
</comment>
<dbReference type="RefSeq" id="WP_146394808.1">
    <property type="nucleotide sequence ID" value="NZ_SJPJ01000001.1"/>
</dbReference>